<organism evidence="6 7">
    <name type="scientific">Astyanax mexicanus</name>
    <name type="common">Blind cave fish</name>
    <name type="synonym">Astyanax fasciatus mexicanus</name>
    <dbReference type="NCBI Taxonomy" id="7994"/>
    <lineage>
        <taxon>Eukaryota</taxon>
        <taxon>Metazoa</taxon>
        <taxon>Chordata</taxon>
        <taxon>Craniata</taxon>
        <taxon>Vertebrata</taxon>
        <taxon>Euteleostomi</taxon>
        <taxon>Actinopterygii</taxon>
        <taxon>Neopterygii</taxon>
        <taxon>Teleostei</taxon>
        <taxon>Ostariophysi</taxon>
        <taxon>Characiformes</taxon>
        <taxon>Characoidei</taxon>
        <taxon>Acestrorhamphidae</taxon>
        <taxon>Acestrorhamphinae</taxon>
        <taxon>Astyanax</taxon>
    </lineage>
</organism>
<keyword evidence="3" id="KW-0342">GTP-binding</keyword>
<evidence type="ECO:0000256" key="4">
    <source>
        <dbReference type="SAM" id="MobiDB-lite"/>
    </source>
</evidence>
<sequence length="262" mass="30001">VEDGITFSTTRNKITLRIVMLGNTGVGKSATANAILGQETFRETESAKCEIRTGRVDGRNVSIIDTPGINSATLSSEQLKTEMRRLFSLSDPGPHVFLLVIRVGNFTEDQRSTVEWIQENFGEEALKFTMLLFTGREEISSSKWSTFIEETNVQNFTKQFRGGYISKLLEKIDEIVKQNRGKHYTDKMYEVIKKQKAEKSDQRDEDQKRTEIKKPKQDQESNTELLLFFFTSSTINIIATYILKLDFTTFYIVVLLSTQYSV</sequence>
<evidence type="ECO:0000313" key="6">
    <source>
        <dbReference type="Ensembl" id="ENSAMXP00000051077.1"/>
    </source>
</evidence>
<reference evidence="6" key="3">
    <citation type="submission" date="2025-08" db="UniProtKB">
        <authorList>
            <consortium name="Ensembl"/>
        </authorList>
    </citation>
    <scope>IDENTIFICATION</scope>
</reference>
<evidence type="ECO:0000256" key="1">
    <source>
        <dbReference type="ARBA" id="ARBA00008535"/>
    </source>
</evidence>
<dbReference type="InParanoid" id="A0A3B1K8Q5"/>
<dbReference type="PANTHER" id="PTHR10903:SF188">
    <property type="entry name" value="GTPASE IMAP FAMILY MEMBER 2-LIKE-RELATED"/>
    <property type="match status" value="1"/>
</dbReference>
<evidence type="ECO:0000256" key="2">
    <source>
        <dbReference type="ARBA" id="ARBA00022741"/>
    </source>
</evidence>
<dbReference type="AlphaFoldDB" id="A0A3B1K8Q5"/>
<dbReference type="SUPFAM" id="SSF52540">
    <property type="entry name" value="P-loop containing nucleoside triphosphate hydrolases"/>
    <property type="match status" value="1"/>
</dbReference>
<name>A0A3B1K8Q5_ASTMX</name>
<dbReference type="PANTHER" id="PTHR10903">
    <property type="entry name" value="GTPASE, IMAP FAMILY MEMBER-RELATED"/>
    <property type="match status" value="1"/>
</dbReference>
<proteinExistence type="inferred from homology"/>
<dbReference type="Pfam" id="PF04548">
    <property type="entry name" value="AIG1"/>
    <property type="match status" value="1"/>
</dbReference>
<feature type="region of interest" description="Disordered" evidence="4">
    <location>
        <begin position="195"/>
        <end position="217"/>
    </location>
</feature>
<dbReference type="GeneTree" id="ENSGT01140000282522"/>
<dbReference type="PROSITE" id="PS51720">
    <property type="entry name" value="G_AIG1"/>
    <property type="match status" value="1"/>
</dbReference>
<dbReference type="InterPro" id="IPR045058">
    <property type="entry name" value="GIMA/IAN/Toc"/>
</dbReference>
<reference evidence="7" key="2">
    <citation type="journal article" date="2014" name="Nat. Commun.">
        <title>The cavefish genome reveals candidate genes for eye loss.</title>
        <authorList>
            <person name="McGaugh S.E."/>
            <person name="Gross J.B."/>
            <person name="Aken B."/>
            <person name="Blin M."/>
            <person name="Borowsky R."/>
            <person name="Chalopin D."/>
            <person name="Hinaux H."/>
            <person name="Jeffery W.R."/>
            <person name="Keene A."/>
            <person name="Ma L."/>
            <person name="Minx P."/>
            <person name="Murphy D."/>
            <person name="O'Quin K.E."/>
            <person name="Retaux S."/>
            <person name="Rohner N."/>
            <person name="Searle S.M."/>
            <person name="Stahl B.A."/>
            <person name="Tabin C."/>
            <person name="Volff J.N."/>
            <person name="Yoshizawa M."/>
            <person name="Warren W.C."/>
        </authorList>
    </citation>
    <scope>NUCLEOTIDE SEQUENCE [LARGE SCALE GENOMIC DNA]</scope>
    <source>
        <strain evidence="7">female</strain>
    </source>
</reference>
<feature type="domain" description="AIG1-type G" evidence="5">
    <location>
        <begin position="13"/>
        <end position="213"/>
    </location>
</feature>
<dbReference type="GO" id="GO:0005525">
    <property type="term" value="F:GTP binding"/>
    <property type="evidence" value="ECO:0007669"/>
    <property type="project" value="UniProtKB-KW"/>
</dbReference>
<dbReference type="STRING" id="7994.ENSAMXP00000051077"/>
<dbReference type="InterPro" id="IPR006703">
    <property type="entry name" value="G_AIG1"/>
</dbReference>
<reference evidence="6" key="4">
    <citation type="submission" date="2025-09" db="UniProtKB">
        <authorList>
            <consortium name="Ensembl"/>
        </authorList>
    </citation>
    <scope>IDENTIFICATION</scope>
</reference>
<protein>
    <recommendedName>
        <fullName evidence="5">AIG1-type G domain-containing protein</fullName>
    </recommendedName>
</protein>
<dbReference type="Ensembl" id="ENSAMXT00000049999.1">
    <property type="protein sequence ID" value="ENSAMXP00000051077.1"/>
    <property type="gene ID" value="ENSAMXG00000039246.1"/>
</dbReference>
<dbReference type="Proteomes" id="UP000018467">
    <property type="component" value="Unassembled WGS sequence"/>
</dbReference>
<dbReference type="InterPro" id="IPR027417">
    <property type="entry name" value="P-loop_NTPase"/>
</dbReference>
<dbReference type="Gene3D" id="3.40.50.300">
    <property type="entry name" value="P-loop containing nucleotide triphosphate hydrolases"/>
    <property type="match status" value="1"/>
</dbReference>
<dbReference type="Bgee" id="ENSAMXG00000039246">
    <property type="expression patterns" value="Expressed in pharyngeal gill"/>
</dbReference>
<keyword evidence="2" id="KW-0547">Nucleotide-binding</keyword>
<evidence type="ECO:0000256" key="3">
    <source>
        <dbReference type="ARBA" id="ARBA00023134"/>
    </source>
</evidence>
<reference evidence="7" key="1">
    <citation type="submission" date="2013-03" db="EMBL/GenBank/DDBJ databases">
        <authorList>
            <person name="Jeffery W."/>
            <person name="Warren W."/>
            <person name="Wilson R.K."/>
        </authorList>
    </citation>
    <scope>NUCLEOTIDE SEQUENCE</scope>
    <source>
        <strain evidence="7">female</strain>
    </source>
</reference>
<accession>A0A3B1K8Q5</accession>
<evidence type="ECO:0000313" key="7">
    <source>
        <dbReference type="Proteomes" id="UP000018467"/>
    </source>
</evidence>
<keyword evidence="7" id="KW-1185">Reference proteome</keyword>
<comment type="similarity">
    <text evidence="1">Belongs to the TRAFAC class TrmE-Era-EngA-EngB-Septin-like GTPase superfamily. AIG1/Toc34/Toc159-like paraseptin GTPase family. IAN subfamily.</text>
</comment>
<dbReference type="FunFam" id="3.40.50.300:FF:000366">
    <property type="entry name" value="GTPase, IMAP family member 2"/>
    <property type="match status" value="1"/>
</dbReference>
<evidence type="ECO:0000259" key="5">
    <source>
        <dbReference type="PROSITE" id="PS51720"/>
    </source>
</evidence>